<accession>A0A7S4A5W8</accession>
<name>A0A7S4A5W8_9STRA</name>
<reference evidence="3" key="2">
    <citation type="submission" date="2021-11" db="EMBL/GenBank/DDBJ databases">
        <authorList>
            <consortium name="Genoscope - CEA"/>
            <person name="William W."/>
        </authorList>
    </citation>
    <scope>NUCLEOTIDE SEQUENCE</scope>
</reference>
<sequence length="750" mass="85420">MRTMRVAWLLLLTTTQTTAQFVETSEQYKEAMELSEATLQDEIRNTKDTQDHFYPARLFFDRDQYVFRPPHPQLYAIGMIVDPCGCMDAPDTCVPDCCVHRFGSAVYPWVKRELVDYYPRVPTSKFDHMLLAPPGEILANVNLVDVYGGEIEEGELRRADDEVFLDEGCDGIASEQGEYLYRLGEDGLLRPLSDKTHCQGMRLGNRPFPIKPNCSDNNATVDARQPCTDIETGITRPNCVQVGIAQTAVVINCGTSPNPDDPDFSEHQHCGTFLEIHRENGSPYHPDEEFIINEQRITSTNISGYTTQTINMTYGIGVTDKILCNYAESTMRVGSMVFVKEQSPWCCCPPAFNNEDKTGYSYCPKNAYENTVGPWAAKLTSLDHFKQNDVAVNSYPYCPVMDENEDKIMCADYTYDWGQRRNYNQECPKTENMTDIYVEEQDDIQECAEYDEDNPNECIKPIAHGGDEGWVRLTLMDCPGTIDREGKYPSGPGTDAPNARRPQHNESWIFRFGAGGAEAPGGACFKAMVPGDLTATPPIFPQDRSDLFPTRYASHYLKGKRYKGRCFFFPGCAAHPDRQGLFADGATGNYQRERRWDEERKRWDKEDGPLGNDGCLADWDACSEGGDCTFNDRDTKFSFVGMMGQVSCMPTARTTCVDMMEVQYDNDEDYILVTFNGGRTHYPFRTSDVELHQPRHNYQIWWVQRTRYNFVVQQKKAFRVTEPTCTFDSVNDRYFPYTMVREDGSYVDTF</sequence>
<keyword evidence="1" id="KW-0732">Signal</keyword>
<organism evidence="2">
    <name type="scientific">Pelagomonas calceolata</name>
    <dbReference type="NCBI Taxonomy" id="35677"/>
    <lineage>
        <taxon>Eukaryota</taxon>
        <taxon>Sar</taxon>
        <taxon>Stramenopiles</taxon>
        <taxon>Ochrophyta</taxon>
        <taxon>Pelagophyceae</taxon>
        <taxon>Pelagomonadales</taxon>
        <taxon>Pelagomonadaceae</taxon>
        <taxon>Pelagomonas</taxon>
    </lineage>
</organism>
<dbReference type="EMBL" id="CAKKNE010000005">
    <property type="protein sequence ID" value="CAH0376737.1"/>
    <property type="molecule type" value="Genomic_DNA"/>
</dbReference>
<evidence type="ECO:0000313" key="3">
    <source>
        <dbReference type="EMBL" id="CAH0376737.1"/>
    </source>
</evidence>
<feature type="chain" id="PRO_5036212286" evidence="1">
    <location>
        <begin position="20"/>
        <end position="750"/>
    </location>
</feature>
<evidence type="ECO:0000313" key="4">
    <source>
        <dbReference type="Proteomes" id="UP000789595"/>
    </source>
</evidence>
<gene>
    <name evidence="2" type="ORF">PCAL00307_LOCUS19433</name>
    <name evidence="3" type="ORF">PECAL_5P13430</name>
</gene>
<dbReference type="OrthoDB" id="96140at2759"/>
<feature type="signal peptide" evidence="1">
    <location>
        <begin position="1"/>
        <end position="19"/>
    </location>
</feature>
<evidence type="ECO:0000256" key="1">
    <source>
        <dbReference type="SAM" id="SignalP"/>
    </source>
</evidence>
<keyword evidence="4" id="KW-1185">Reference proteome</keyword>
<dbReference type="EMBL" id="HBIW01022544">
    <property type="protein sequence ID" value="CAE0703985.1"/>
    <property type="molecule type" value="Transcribed_RNA"/>
</dbReference>
<reference evidence="2" key="1">
    <citation type="submission" date="2021-01" db="EMBL/GenBank/DDBJ databases">
        <authorList>
            <person name="Corre E."/>
            <person name="Pelletier E."/>
            <person name="Niang G."/>
            <person name="Scheremetjew M."/>
            <person name="Finn R."/>
            <person name="Kale V."/>
            <person name="Holt S."/>
            <person name="Cochrane G."/>
            <person name="Meng A."/>
            <person name="Brown T."/>
            <person name="Cohen L."/>
        </authorList>
    </citation>
    <scope>NUCLEOTIDE SEQUENCE</scope>
    <source>
        <strain evidence="2">CCMP1756</strain>
    </source>
</reference>
<protein>
    <submittedName>
        <fullName evidence="2">Uncharacterized protein</fullName>
    </submittedName>
</protein>
<evidence type="ECO:0000313" key="2">
    <source>
        <dbReference type="EMBL" id="CAE0703985.1"/>
    </source>
</evidence>
<dbReference type="Proteomes" id="UP000789595">
    <property type="component" value="Unassembled WGS sequence"/>
</dbReference>
<proteinExistence type="predicted"/>
<dbReference type="AlphaFoldDB" id="A0A7S4A5W8"/>